<dbReference type="RefSeq" id="WP_035280262.1">
    <property type="nucleotide sequence ID" value="NZ_AYXG01000060.1"/>
</dbReference>
<evidence type="ECO:0000313" key="2">
    <source>
        <dbReference type="EMBL" id="EWC62987.1"/>
    </source>
</evidence>
<keyword evidence="3" id="KW-1185">Reference proteome</keyword>
<evidence type="ECO:0000256" key="1">
    <source>
        <dbReference type="SAM" id="MobiDB-lite"/>
    </source>
</evidence>
<organism evidence="2 3">
    <name type="scientific">Actinokineospora spheciospongiae</name>
    <dbReference type="NCBI Taxonomy" id="909613"/>
    <lineage>
        <taxon>Bacteria</taxon>
        <taxon>Bacillati</taxon>
        <taxon>Actinomycetota</taxon>
        <taxon>Actinomycetes</taxon>
        <taxon>Pseudonocardiales</taxon>
        <taxon>Pseudonocardiaceae</taxon>
        <taxon>Actinokineospora</taxon>
    </lineage>
</organism>
<name>W7J1R1_9PSEU</name>
<comment type="caution">
    <text evidence="2">The sequence shown here is derived from an EMBL/GenBank/DDBJ whole genome shotgun (WGS) entry which is preliminary data.</text>
</comment>
<dbReference type="EMBL" id="AYXG01000060">
    <property type="protein sequence ID" value="EWC62987.1"/>
    <property type="molecule type" value="Genomic_DNA"/>
</dbReference>
<feature type="region of interest" description="Disordered" evidence="1">
    <location>
        <begin position="37"/>
        <end position="78"/>
    </location>
</feature>
<proteinExistence type="predicted"/>
<dbReference type="STRING" id="909613.UO65_1697"/>
<sequence>MNAPTTPTGAPLLRVVRGHPDPEELAALTAVLVAAAAATTPEPPPPAPAPRWARPDRATGFRGPRSWRTGPAGDHPPG</sequence>
<protein>
    <recommendedName>
        <fullName evidence="4">Acyl-CoA carboxylase subunit epsilon</fullName>
    </recommendedName>
</protein>
<reference evidence="2 3" key="1">
    <citation type="journal article" date="2014" name="Genome Announc.">
        <title>Draft Genome Sequence of the Antitrypanosomally Active Sponge-Associated Bacterium Actinokineospora sp. Strain EG49.</title>
        <authorList>
            <person name="Harjes J."/>
            <person name="Ryu T."/>
            <person name="Abdelmohsen U.R."/>
            <person name="Moitinho-Silva L."/>
            <person name="Horn H."/>
            <person name="Ravasi T."/>
            <person name="Hentschel U."/>
        </authorList>
    </citation>
    <scope>NUCLEOTIDE SEQUENCE [LARGE SCALE GENOMIC DNA]</scope>
    <source>
        <strain evidence="2 3">EG49</strain>
    </source>
</reference>
<dbReference type="Proteomes" id="UP000019277">
    <property type="component" value="Unassembled WGS sequence"/>
</dbReference>
<gene>
    <name evidence="2" type="ORF">UO65_1697</name>
</gene>
<evidence type="ECO:0008006" key="4">
    <source>
        <dbReference type="Google" id="ProtNLM"/>
    </source>
</evidence>
<dbReference type="InterPro" id="IPR032716">
    <property type="entry name" value="ACC_epsilon"/>
</dbReference>
<dbReference type="GO" id="GO:0004658">
    <property type="term" value="F:propionyl-CoA carboxylase activity"/>
    <property type="evidence" value="ECO:0007669"/>
    <property type="project" value="InterPro"/>
</dbReference>
<accession>W7J1R1</accession>
<dbReference type="GO" id="GO:0003989">
    <property type="term" value="F:acetyl-CoA carboxylase activity"/>
    <property type="evidence" value="ECO:0007669"/>
    <property type="project" value="InterPro"/>
</dbReference>
<dbReference type="Pfam" id="PF13822">
    <property type="entry name" value="ACC_epsilon"/>
    <property type="match status" value="1"/>
</dbReference>
<dbReference type="AlphaFoldDB" id="W7J1R1"/>
<evidence type="ECO:0000313" key="3">
    <source>
        <dbReference type="Proteomes" id="UP000019277"/>
    </source>
</evidence>